<dbReference type="GO" id="GO:0008812">
    <property type="term" value="F:choline dehydrogenase activity"/>
    <property type="evidence" value="ECO:0007669"/>
    <property type="project" value="UniProtKB-EC"/>
</dbReference>
<comment type="caution">
    <text evidence="9">The sequence shown here is derived from an EMBL/GenBank/DDBJ whole genome shotgun (WGS) entry which is preliminary data.</text>
</comment>
<organism evidence="9 10">
    <name type="scientific">Edaphosphingomonas haloaromaticamans</name>
    <dbReference type="NCBI Taxonomy" id="653954"/>
    <lineage>
        <taxon>Bacteria</taxon>
        <taxon>Pseudomonadati</taxon>
        <taxon>Pseudomonadota</taxon>
        <taxon>Alphaproteobacteria</taxon>
        <taxon>Sphingomonadales</taxon>
        <taxon>Rhizorhabdaceae</taxon>
        <taxon>Edaphosphingomonas</taxon>
    </lineage>
</organism>
<protein>
    <submittedName>
        <fullName evidence="9">Oxygen-dependent choline dehydrogenase</fullName>
        <ecNumber evidence="9">1.1.99.1</ecNumber>
    </submittedName>
</protein>
<dbReference type="RefSeq" id="WP_070934130.1">
    <property type="nucleotide sequence ID" value="NZ_MIPT01000001.1"/>
</dbReference>
<dbReference type="PIRSF" id="PIRSF000137">
    <property type="entry name" value="Alcohol_oxidase"/>
    <property type="match status" value="1"/>
</dbReference>
<dbReference type="Gene3D" id="3.30.560.10">
    <property type="entry name" value="Glucose Oxidase, domain 3"/>
    <property type="match status" value="1"/>
</dbReference>
<evidence type="ECO:0000259" key="8">
    <source>
        <dbReference type="PROSITE" id="PS00624"/>
    </source>
</evidence>
<dbReference type="Proteomes" id="UP000179467">
    <property type="component" value="Unassembled WGS sequence"/>
</dbReference>
<evidence type="ECO:0000313" key="10">
    <source>
        <dbReference type="Proteomes" id="UP000179467"/>
    </source>
</evidence>
<name>A0A1S1HEV1_9SPHN</name>
<dbReference type="SUPFAM" id="SSF54373">
    <property type="entry name" value="FAD-linked reductases, C-terminal domain"/>
    <property type="match status" value="1"/>
</dbReference>
<evidence type="ECO:0000256" key="3">
    <source>
        <dbReference type="ARBA" id="ARBA00022630"/>
    </source>
</evidence>
<keyword evidence="10" id="KW-1185">Reference proteome</keyword>
<evidence type="ECO:0000256" key="1">
    <source>
        <dbReference type="ARBA" id="ARBA00001974"/>
    </source>
</evidence>
<dbReference type="GO" id="GO:0016020">
    <property type="term" value="C:membrane"/>
    <property type="evidence" value="ECO:0007669"/>
    <property type="project" value="TreeGrafter"/>
</dbReference>
<dbReference type="PANTHER" id="PTHR11552:SF147">
    <property type="entry name" value="CHOLINE DEHYDROGENASE, MITOCHONDRIAL"/>
    <property type="match status" value="1"/>
</dbReference>
<keyword evidence="3 6" id="KW-0285">Flavoprotein</keyword>
<dbReference type="EC" id="1.1.99.1" evidence="9"/>
<dbReference type="InterPro" id="IPR036188">
    <property type="entry name" value="FAD/NAD-bd_sf"/>
</dbReference>
<dbReference type="InterPro" id="IPR007867">
    <property type="entry name" value="GMC_OxRtase_C"/>
</dbReference>
<evidence type="ECO:0000256" key="2">
    <source>
        <dbReference type="ARBA" id="ARBA00010790"/>
    </source>
</evidence>
<sequence length="536" mass="57433">MQAYDYVIVGGGSAGCVLANRLSTDPGISVLLIEAGGRDRSPLIRAPGGLLPIMMRGLYVWRYMSVPQRHLDDRSLYLPRGRVLGGGSSINGMVYCRGTPADYDGWAAAGNPGWGFADVLPYFRRAESYEPGVDDYHGGDGPIRVSRPEVKHPLARAFVAAGVEAGHRYNPDSNGAFRDGFGPTDVTAGGGRRSSSSAAYLDPARGRRNLTIVTGAQATRLLFDDRRATGVAYVRKGAPCEARAVREVILSAGAINSPQLLMLSGIGPAAHLRGHGVEVLHDLPGVGANLQDHLAVAVKHRCPQPISMFKYFSPLSGAMALGRYMLFRRGPLADPGMEAVAFVRSDPALAEPDIKFHFVMALYANNGRDLTPEHGFAAHINVVRPESRGTVRLASTDPMAPPSIDQNYLADLRDRAVMRHGIRIAREIFAQPAFDPYRGAELAPGPGIADDEALDAFIRAHAEADYHSVGTCRMGVDGNAVVDPELRVHGVGGLRVVDASVMPRIIGGNTNMPVIMIAEKAADMILGRRPRILEAA</sequence>
<dbReference type="PROSITE" id="PS00623">
    <property type="entry name" value="GMC_OXRED_1"/>
    <property type="match status" value="1"/>
</dbReference>
<evidence type="ECO:0000256" key="6">
    <source>
        <dbReference type="RuleBase" id="RU003968"/>
    </source>
</evidence>
<proteinExistence type="inferred from homology"/>
<dbReference type="OrthoDB" id="9785276at2"/>
<dbReference type="Gene3D" id="3.50.50.60">
    <property type="entry name" value="FAD/NAD(P)-binding domain"/>
    <property type="match status" value="1"/>
</dbReference>
<feature type="domain" description="Glucose-methanol-choline oxidoreductase N-terminal" evidence="8">
    <location>
        <begin position="253"/>
        <end position="267"/>
    </location>
</feature>
<evidence type="ECO:0000256" key="5">
    <source>
        <dbReference type="PIRSR" id="PIRSR000137-2"/>
    </source>
</evidence>
<evidence type="ECO:0000256" key="4">
    <source>
        <dbReference type="ARBA" id="ARBA00022827"/>
    </source>
</evidence>
<feature type="binding site" evidence="5">
    <location>
        <position position="83"/>
    </location>
    <ligand>
        <name>FAD</name>
        <dbReference type="ChEBI" id="CHEBI:57692"/>
    </ligand>
</feature>
<dbReference type="PANTHER" id="PTHR11552">
    <property type="entry name" value="GLUCOSE-METHANOL-CHOLINE GMC OXIDOREDUCTASE"/>
    <property type="match status" value="1"/>
</dbReference>
<dbReference type="GO" id="GO:0050660">
    <property type="term" value="F:flavin adenine dinucleotide binding"/>
    <property type="evidence" value="ECO:0007669"/>
    <property type="project" value="InterPro"/>
</dbReference>
<keyword evidence="9" id="KW-0560">Oxidoreductase</keyword>
<comment type="similarity">
    <text evidence="2 6">Belongs to the GMC oxidoreductase family.</text>
</comment>
<dbReference type="PROSITE" id="PS00624">
    <property type="entry name" value="GMC_OXRED_2"/>
    <property type="match status" value="1"/>
</dbReference>
<accession>A0A1S1HEV1</accession>
<reference evidence="9 10" key="1">
    <citation type="submission" date="2016-09" db="EMBL/GenBank/DDBJ databases">
        <title>Metabolic pathway, cell adaptation mechanisms and a novel monoxygenase revealed through proteogenomic-transcription analysis of a Sphingomonas haloaromaticamans strain degrading the fungicide ortho-phenylphenol.</title>
        <authorList>
            <person name="Perruchon C."/>
            <person name="Papadopoulou E.S."/>
            <person name="Rousidou C."/>
            <person name="Vasileiadis S."/>
            <person name="Tanou G."/>
            <person name="Amoutzias G."/>
            <person name="Molassiotis A."/>
            <person name="Karpouzas D.G."/>
        </authorList>
    </citation>
    <scope>NUCLEOTIDE SEQUENCE [LARGE SCALE GENOMIC DNA]</scope>
    <source>
        <strain evidence="9 10">P3</strain>
    </source>
</reference>
<evidence type="ECO:0000259" key="7">
    <source>
        <dbReference type="PROSITE" id="PS00623"/>
    </source>
</evidence>
<dbReference type="InterPro" id="IPR012132">
    <property type="entry name" value="GMC_OxRdtase"/>
</dbReference>
<feature type="binding site" evidence="5">
    <location>
        <begin position="91"/>
        <end position="94"/>
    </location>
    <ligand>
        <name>FAD</name>
        <dbReference type="ChEBI" id="CHEBI:57692"/>
    </ligand>
</feature>
<feature type="domain" description="Glucose-methanol-choline oxidoreductase N-terminal" evidence="7">
    <location>
        <begin position="81"/>
        <end position="104"/>
    </location>
</feature>
<evidence type="ECO:0000313" key="9">
    <source>
        <dbReference type="EMBL" id="OHT20647.1"/>
    </source>
</evidence>
<dbReference type="InterPro" id="IPR000172">
    <property type="entry name" value="GMC_OxRdtase_N"/>
</dbReference>
<dbReference type="AlphaFoldDB" id="A0A1S1HEV1"/>
<gene>
    <name evidence="9" type="primary">betA_2</name>
    <name evidence="9" type="ORF">BHE75_02647</name>
</gene>
<dbReference type="NCBIfam" id="NF002550">
    <property type="entry name" value="PRK02106.1"/>
    <property type="match status" value="1"/>
</dbReference>
<dbReference type="EMBL" id="MIPT01000001">
    <property type="protein sequence ID" value="OHT20647.1"/>
    <property type="molecule type" value="Genomic_DNA"/>
</dbReference>
<comment type="cofactor">
    <cofactor evidence="1 5">
        <name>FAD</name>
        <dbReference type="ChEBI" id="CHEBI:57692"/>
    </cofactor>
</comment>
<dbReference type="GO" id="GO:0019285">
    <property type="term" value="P:glycine betaine biosynthetic process from choline"/>
    <property type="evidence" value="ECO:0007669"/>
    <property type="project" value="TreeGrafter"/>
</dbReference>
<dbReference type="Pfam" id="PF00732">
    <property type="entry name" value="GMC_oxred_N"/>
    <property type="match status" value="1"/>
</dbReference>
<dbReference type="SUPFAM" id="SSF51905">
    <property type="entry name" value="FAD/NAD(P)-binding domain"/>
    <property type="match status" value="1"/>
</dbReference>
<dbReference type="Pfam" id="PF05199">
    <property type="entry name" value="GMC_oxred_C"/>
    <property type="match status" value="1"/>
</dbReference>
<keyword evidence="4 5" id="KW-0274">FAD</keyword>